<evidence type="ECO:0000313" key="2">
    <source>
        <dbReference type="EMBL" id="WCT57001.1"/>
    </source>
</evidence>
<keyword evidence="1" id="KW-0472">Membrane</keyword>
<feature type="transmembrane region" description="Helical" evidence="1">
    <location>
        <begin position="147"/>
        <end position="167"/>
    </location>
</feature>
<feature type="transmembrane region" description="Helical" evidence="1">
    <location>
        <begin position="51"/>
        <end position="70"/>
    </location>
</feature>
<organism evidence="2 3">
    <name type="scientific">Paenibacillus kyungheensis</name>
    <dbReference type="NCBI Taxonomy" id="1452732"/>
    <lineage>
        <taxon>Bacteria</taxon>
        <taxon>Bacillati</taxon>
        <taxon>Bacillota</taxon>
        <taxon>Bacilli</taxon>
        <taxon>Bacillales</taxon>
        <taxon>Paenibacillaceae</taxon>
        <taxon>Paenibacillus</taxon>
    </lineage>
</organism>
<dbReference type="GO" id="GO:0005886">
    <property type="term" value="C:plasma membrane"/>
    <property type="evidence" value="ECO:0007669"/>
    <property type="project" value="UniProtKB-SubCell"/>
</dbReference>
<name>A0AAX3M563_9BACL</name>
<dbReference type="PANTHER" id="PTHR37305">
    <property type="entry name" value="INTEGRAL MEMBRANE PROTEIN-RELATED"/>
    <property type="match status" value="1"/>
</dbReference>
<feature type="transmembrane region" description="Helical" evidence="1">
    <location>
        <begin position="229"/>
        <end position="252"/>
    </location>
</feature>
<dbReference type="Pfam" id="PF12679">
    <property type="entry name" value="ABC2_membrane_2"/>
    <property type="match status" value="1"/>
</dbReference>
<dbReference type="AlphaFoldDB" id="A0AAX3M563"/>
<accession>A0AAX3M563</accession>
<gene>
    <name evidence="2" type="ORF">PQ456_05635</name>
</gene>
<evidence type="ECO:0000313" key="3">
    <source>
        <dbReference type="Proteomes" id="UP001220509"/>
    </source>
</evidence>
<feature type="transmembrane region" description="Helical" evidence="1">
    <location>
        <begin position="21"/>
        <end position="39"/>
    </location>
</feature>
<dbReference type="GO" id="GO:0140359">
    <property type="term" value="F:ABC-type transporter activity"/>
    <property type="evidence" value="ECO:0007669"/>
    <property type="project" value="InterPro"/>
</dbReference>
<reference evidence="2 3" key="1">
    <citation type="submission" date="2023-02" db="EMBL/GenBank/DDBJ databases">
        <title>Genome sequence of Paenibacillus kyungheensis KACC 18744.</title>
        <authorList>
            <person name="Kim S."/>
            <person name="Heo J."/>
            <person name="Kwon S.-W."/>
        </authorList>
    </citation>
    <scope>NUCLEOTIDE SEQUENCE [LARGE SCALE GENOMIC DNA]</scope>
    <source>
        <strain evidence="2 3">KACC 18744</strain>
    </source>
</reference>
<feature type="transmembrane region" description="Helical" evidence="1">
    <location>
        <begin position="101"/>
        <end position="127"/>
    </location>
</feature>
<dbReference type="RefSeq" id="WP_273615260.1">
    <property type="nucleotide sequence ID" value="NZ_CP117416.1"/>
</dbReference>
<proteinExistence type="predicted"/>
<dbReference type="EMBL" id="CP117416">
    <property type="protein sequence ID" value="WCT57001.1"/>
    <property type="molecule type" value="Genomic_DNA"/>
</dbReference>
<feature type="transmembrane region" description="Helical" evidence="1">
    <location>
        <begin position="174"/>
        <end position="195"/>
    </location>
</feature>
<dbReference type="PANTHER" id="PTHR37305:SF1">
    <property type="entry name" value="MEMBRANE PROTEIN"/>
    <property type="match status" value="1"/>
</dbReference>
<keyword evidence="1" id="KW-1133">Transmembrane helix</keyword>
<protein>
    <submittedName>
        <fullName evidence="2">ABC transporter permease</fullName>
    </submittedName>
</protein>
<sequence>MMNFWRLVHNENLKIVLKKSTWILSILMIIGSPMVPIFLKIVDVPFTASGVLYQSFILYFIVIMLSLIIASESVSSEFSRGTIKLLLIRPWDRWKILLSKYIAVILFSLVATILFVILNMIFAYILFPTTGSSILSGPTPDLLLTIVYNYIRALVLITVAFMLSSLFRSTALAIMISILLYFSGGTLNGIFRLFLEPEDRGVVKYLLSTNLDLTQYFNSPTGTFGVTSLGFSLGVLLVYMIVFIAITWFSFVKRDVRA</sequence>
<keyword evidence="3" id="KW-1185">Reference proteome</keyword>
<dbReference type="Proteomes" id="UP001220509">
    <property type="component" value="Chromosome"/>
</dbReference>
<dbReference type="KEGG" id="pka:PQ456_05635"/>
<evidence type="ECO:0000256" key="1">
    <source>
        <dbReference type="SAM" id="Phobius"/>
    </source>
</evidence>
<keyword evidence="1" id="KW-0812">Transmembrane</keyword>